<dbReference type="GO" id="GO:0042597">
    <property type="term" value="C:periplasmic space"/>
    <property type="evidence" value="ECO:0007669"/>
    <property type="project" value="UniProtKB-ARBA"/>
</dbReference>
<evidence type="ECO:0000259" key="5">
    <source>
        <dbReference type="Pfam" id="PF00496"/>
    </source>
</evidence>
<dbReference type="PIRSF" id="PIRSF002741">
    <property type="entry name" value="MppA"/>
    <property type="match status" value="1"/>
</dbReference>
<dbReference type="InterPro" id="IPR023765">
    <property type="entry name" value="SBP_5_CS"/>
</dbReference>
<dbReference type="AlphaFoldDB" id="A0A382CUY6"/>
<organism evidence="6">
    <name type="scientific">marine metagenome</name>
    <dbReference type="NCBI Taxonomy" id="408172"/>
    <lineage>
        <taxon>unclassified sequences</taxon>
        <taxon>metagenomes</taxon>
        <taxon>ecological metagenomes</taxon>
    </lineage>
</organism>
<reference evidence="6" key="1">
    <citation type="submission" date="2018-05" db="EMBL/GenBank/DDBJ databases">
        <authorList>
            <person name="Lanie J.A."/>
            <person name="Ng W.-L."/>
            <person name="Kazmierczak K.M."/>
            <person name="Andrzejewski T.M."/>
            <person name="Davidsen T.M."/>
            <person name="Wayne K.J."/>
            <person name="Tettelin H."/>
            <person name="Glass J.I."/>
            <person name="Rusch D."/>
            <person name="Podicherti R."/>
            <person name="Tsui H.-C.T."/>
            <person name="Winkler M.E."/>
        </authorList>
    </citation>
    <scope>NUCLEOTIDE SEQUENCE</scope>
</reference>
<dbReference type="FunFam" id="3.10.105.10:FF:000001">
    <property type="entry name" value="Oligopeptide ABC transporter, oligopeptide-binding protein"/>
    <property type="match status" value="1"/>
</dbReference>
<dbReference type="PANTHER" id="PTHR30290">
    <property type="entry name" value="PERIPLASMIC BINDING COMPONENT OF ABC TRANSPORTER"/>
    <property type="match status" value="1"/>
</dbReference>
<dbReference type="PANTHER" id="PTHR30290:SF10">
    <property type="entry name" value="PERIPLASMIC OLIGOPEPTIDE-BINDING PROTEIN-RELATED"/>
    <property type="match status" value="1"/>
</dbReference>
<evidence type="ECO:0000256" key="4">
    <source>
        <dbReference type="ARBA" id="ARBA00022729"/>
    </source>
</evidence>
<dbReference type="SUPFAM" id="SSF53850">
    <property type="entry name" value="Periplasmic binding protein-like II"/>
    <property type="match status" value="1"/>
</dbReference>
<protein>
    <recommendedName>
        <fullName evidence="5">Solute-binding protein family 5 domain-containing protein</fullName>
    </recommendedName>
</protein>
<sequence length="479" mass="55457">MSALLEGLVSDDPKTLEPIPGVAEKWTVSKDRKTYVFHLRKNAKWSNGDPVTAHDFVYSYKRVLEPELRSPLAFMLYSLKGAKSFNEGKKSWDKAQVGVKALDDHTLKLTLETPMYSFLAQLNHFIWFPVHPPTIERHRALLKGDAEWSRPGNFVGNGPFILTKRRANFFLMVERNPKYWDAAKVRLKGIRFYPIPRSYLEESAFHSGFLHLTKTVSADRIEALRKEKPNLLHFEPYWGTYFYRFNVDEPPFDDLRVRKAMSLAIDRKSLVENVTKGGQLPAVSFTPPDTAGFTAQSRYKKDLVAAKKLINEYMVEKGLEELPSIELKYNTSSGHRKLAVAMQGMWKKNLGIEIKLLDMEWKVFLATTFKRDFALARGGWIGDYLDAAAFLEMWRTDGASNNTGWSNQRYDELIDLAAKESDRKKRFEYFNDCEAILAEEMPIIPIYFYVHVTLRHPTVKGWYPNLLDRHPYKFVYLAK</sequence>
<dbReference type="Gene3D" id="3.40.190.10">
    <property type="entry name" value="Periplasmic binding protein-like II"/>
    <property type="match status" value="1"/>
</dbReference>
<comment type="subcellular location">
    <subcellularLocation>
        <location evidence="1">Cell envelope</location>
    </subcellularLocation>
</comment>
<keyword evidence="4" id="KW-0732">Signal</keyword>
<dbReference type="GO" id="GO:1904680">
    <property type="term" value="F:peptide transmembrane transporter activity"/>
    <property type="evidence" value="ECO:0007669"/>
    <property type="project" value="TreeGrafter"/>
</dbReference>
<dbReference type="InterPro" id="IPR039424">
    <property type="entry name" value="SBP_5"/>
</dbReference>
<dbReference type="GO" id="GO:0043190">
    <property type="term" value="C:ATP-binding cassette (ABC) transporter complex"/>
    <property type="evidence" value="ECO:0007669"/>
    <property type="project" value="InterPro"/>
</dbReference>
<dbReference type="CDD" id="cd08504">
    <property type="entry name" value="PBP2_OppA"/>
    <property type="match status" value="1"/>
</dbReference>
<dbReference type="Gene3D" id="3.10.105.10">
    <property type="entry name" value="Dipeptide-binding Protein, Domain 3"/>
    <property type="match status" value="1"/>
</dbReference>
<dbReference type="Gene3D" id="3.90.76.10">
    <property type="entry name" value="Dipeptide-binding Protein, Domain 1"/>
    <property type="match status" value="1"/>
</dbReference>
<comment type="similarity">
    <text evidence="2">Belongs to the bacterial solute-binding protein 5 family.</text>
</comment>
<name>A0A382CUY6_9ZZZZ</name>
<dbReference type="GO" id="GO:0030313">
    <property type="term" value="C:cell envelope"/>
    <property type="evidence" value="ECO:0007669"/>
    <property type="project" value="UniProtKB-SubCell"/>
</dbReference>
<feature type="domain" description="Solute-binding protein family 5" evidence="5">
    <location>
        <begin position="17"/>
        <end position="401"/>
    </location>
</feature>
<proteinExistence type="inferred from homology"/>
<dbReference type="PROSITE" id="PS01040">
    <property type="entry name" value="SBP_BACTERIAL_5"/>
    <property type="match status" value="1"/>
</dbReference>
<dbReference type="InterPro" id="IPR000914">
    <property type="entry name" value="SBP_5_dom"/>
</dbReference>
<dbReference type="EMBL" id="UINC01036267">
    <property type="protein sequence ID" value="SVB29968.1"/>
    <property type="molecule type" value="Genomic_DNA"/>
</dbReference>
<evidence type="ECO:0000313" key="6">
    <source>
        <dbReference type="EMBL" id="SVB29968.1"/>
    </source>
</evidence>
<keyword evidence="3" id="KW-0813">Transport</keyword>
<dbReference type="InterPro" id="IPR030678">
    <property type="entry name" value="Peptide/Ni-bd"/>
</dbReference>
<gene>
    <name evidence="6" type="ORF">METZ01_LOCUS182822</name>
</gene>
<accession>A0A382CUY6</accession>
<evidence type="ECO:0000256" key="3">
    <source>
        <dbReference type="ARBA" id="ARBA00022448"/>
    </source>
</evidence>
<evidence type="ECO:0000256" key="1">
    <source>
        <dbReference type="ARBA" id="ARBA00004196"/>
    </source>
</evidence>
<dbReference type="GO" id="GO:0015833">
    <property type="term" value="P:peptide transport"/>
    <property type="evidence" value="ECO:0007669"/>
    <property type="project" value="TreeGrafter"/>
</dbReference>
<dbReference type="Pfam" id="PF00496">
    <property type="entry name" value="SBP_bac_5"/>
    <property type="match status" value="1"/>
</dbReference>
<dbReference type="FunFam" id="3.90.76.10:FF:000001">
    <property type="entry name" value="Oligopeptide ABC transporter substrate-binding protein"/>
    <property type="match status" value="1"/>
</dbReference>
<evidence type="ECO:0000256" key="2">
    <source>
        <dbReference type="ARBA" id="ARBA00005695"/>
    </source>
</evidence>